<dbReference type="EMBL" id="PEYD01000043">
    <property type="protein sequence ID" value="PIS39381.1"/>
    <property type="molecule type" value="Genomic_DNA"/>
</dbReference>
<protein>
    <recommendedName>
        <fullName evidence="3">FAD-binding domain-containing protein</fullName>
    </recommendedName>
</protein>
<dbReference type="InterPro" id="IPR050407">
    <property type="entry name" value="Geranylgeranyl_reductase"/>
</dbReference>
<dbReference type="Gene3D" id="3.50.50.60">
    <property type="entry name" value="FAD/NAD(P)-binding domain"/>
    <property type="match status" value="1"/>
</dbReference>
<dbReference type="PANTHER" id="PTHR42685">
    <property type="entry name" value="GERANYLGERANYL DIPHOSPHATE REDUCTASE"/>
    <property type="match status" value="1"/>
</dbReference>
<accession>A0A2H0YLK7</accession>
<dbReference type="Proteomes" id="UP000230088">
    <property type="component" value="Unassembled WGS sequence"/>
</dbReference>
<evidence type="ECO:0000313" key="1">
    <source>
        <dbReference type="EMBL" id="PIS39381.1"/>
    </source>
</evidence>
<comment type="caution">
    <text evidence="1">The sequence shown here is derived from an EMBL/GenBank/DDBJ whole genome shotgun (WGS) entry which is preliminary data.</text>
</comment>
<evidence type="ECO:0000313" key="2">
    <source>
        <dbReference type="Proteomes" id="UP000230088"/>
    </source>
</evidence>
<name>A0A2H0YLK7_9BACT</name>
<dbReference type="Pfam" id="PF13450">
    <property type="entry name" value="NAD_binding_8"/>
    <property type="match status" value="1"/>
</dbReference>
<reference evidence="2" key="1">
    <citation type="submission" date="2017-09" db="EMBL/GenBank/DDBJ databases">
        <title>Depth-based differentiation of microbial function through sediment-hosted aquifers and enrichment of novel symbionts in the deep terrestrial subsurface.</title>
        <authorList>
            <person name="Probst A.J."/>
            <person name="Ladd B."/>
            <person name="Jarett J.K."/>
            <person name="Geller-Mcgrath D.E."/>
            <person name="Sieber C.M.K."/>
            <person name="Emerson J.B."/>
            <person name="Anantharaman K."/>
            <person name="Thomas B.C."/>
            <person name="Malmstrom R."/>
            <person name="Stieglmeier M."/>
            <person name="Klingl A."/>
            <person name="Woyke T."/>
            <person name="Ryan C.M."/>
            <person name="Banfield J.F."/>
        </authorList>
    </citation>
    <scope>NUCLEOTIDE SEQUENCE [LARGE SCALE GENOMIC DNA]</scope>
</reference>
<sequence>MRVAIIGAGICGLYLAWKLAERGEEATVFEKKSKIGKVVCSGLFSERILDFVPESQKLIQNQLKYCLIHFPKRTLKIRFSRRFFVMSHFELDNLVGNLAKRAGAKIILNQPTLTPDVNILLKQEKFERIIGCDGALSETRKGLGLKDPQVRLGIQGFVSKRDNSDFVETWPTKNGFIWKIPRGGEIEYGIMEKPKEAKLIFGKFLEKNNLHLERINSALIPRSDLIIPQNPNITLCGDAAGLTKPWSGGGVIWGLTAAEILVKNFPDFLKYQKEMRKIFLPKIIFSKIAKKLVYFLGFKFPWFLPNNFKIESDFLV</sequence>
<dbReference type="AlphaFoldDB" id="A0A2H0YLK7"/>
<dbReference type="SUPFAM" id="SSF51905">
    <property type="entry name" value="FAD/NAD(P)-binding domain"/>
    <property type="match status" value="1"/>
</dbReference>
<organism evidence="1 2">
    <name type="scientific">Candidatus Nealsonbacteria bacterium CG08_land_8_20_14_0_20_38_20</name>
    <dbReference type="NCBI Taxonomy" id="1974705"/>
    <lineage>
        <taxon>Bacteria</taxon>
        <taxon>Candidatus Nealsoniibacteriota</taxon>
    </lineage>
</organism>
<dbReference type="InterPro" id="IPR036188">
    <property type="entry name" value="FAD/NAD-bd_sf"/>
</dbReference>
<proteinExistence type="predicted"/>
<evidence type="ECO:0008006" key="3">
    <source>
        <dbReference type="Google" id="ProtNLM"/>
    </source>
</evidence>
<gene>
    <name evidence="1" type="ORF">COT33_02290</name>
</gene>
<dbReference type="PANTHER" id="PTHR42685:SF22">
    <property type="entry name" value="CONDITIONED MEDIUM FACTOR RECEPTOR 1"/>
    <property type="match status" value="1"/>
</dbReference>